<evidence type="ECO:0000256" key="1">
    <source>
        <dbReference type="SAM" id="MobiDB-lite"/>
    </source>
</evidence>
<organism evidence="2 3">
    <name type="scientific">Paenibacillus xerothermodurans</name>
    <dbReference type="NCBI Taxonomy" id="1977292"/>
    <lineage>
        <taxon>Bacteria</taxon>
        <taxon>Bacillati</taxon>
        <taxon>Bacillota</taxon>
        <taxon>Bacilli</taxon>
        <taxon>Bacillales</taxon>
        <taxon>Paenibacillaceae</taxon>
        <taxon>Paenibacillus</taxon>
    </lineage>
</organism>
<dbReference type="EMBL" id="NHRJ02000002">
    <property type="protein sequence ID" value="PZE22083.1"/>
    <property type="molecule type" value="Genomic_DNA"/>
</dbReference>
<evidence type="ECO:0000313" key="2">
    <source>
        <dbReference type="EMBL" id="PZE22083.1"/>
    </source>
</evidence>
<protein>
    <submittedName>
        <fullName evidence="2">Uncharacterized protein</fullName>
    </submittedName>
</protein>
<dbReference type="Proteomes" id="UP000214746">
    <property type="component" value="Unassembled WGS sequence"/>
</dbReference>
<dbReference type="AlphaFoldDB" id="A0A2W1NTW6"/>
<feature type="compositionally biased region" description="Basic residues" evidence="1">
    <location>
        <begin position="15"/>
        <end position="25"/>
    </location>
</feature>
<sequence length="147" mass="16201">MEKGSRARQSQASKRSSKYRIKAKPARINQRPAVKRPKPRYGASPEFDGLFNVPPEPAYDREQANLSAWNAISTGWSFFNGIGGLDGIMAWMTKVQKFYKLCQQMGPMFKLIGLIGGPKAQTASLRALPAAARTTAGKKKTIKKRGS</sequence>
<proteinExistence type="predicted"/>
<keyword evidence="3" id="KW-1185">Reference proteome</keyword>
<reference evidence="2" key="1">
    <citation type="submission" date="2018-06" db="EMBL/GenBank/DDBJ databases">
        <title>Paenibacillus xerothermodurans sp. nov. an extremely dry heat resistant spore forming bacterium isolated from the soil of Cape Canaveral, Florida.</title>
        <authorList>
            <person name="Seuylemezian A."/>
            <person name="Kaur N."/>
            <person name="Patil P."/>
            <person name="Patil P."/>
            <person name="Mayilraj S."/>
            <person name="Vaishampayan P."/>
        </authorList>
    </citation>
    <scope>NUCLEOTIDE SEQUENCE [LARGE SCALE GENOMIC DNA]</scope>
    <source>
        <strain evidence="2">ATCC 27380</strain>
    </source>
</reference>
<accession>A0A2W1NTW6</accession>
<evidence type="ECO:0000313" key="3">
    <source>
        <dbReference type="Proteomes" id="UP000214746"/>
    </source>
</evidence>
<gene>
    <name evidence="2" type="ORF">CBW46_006740</name>
</gene>
<comment type="caution">
    <text evidence="2">The sequence shown here is derived from an EMBL/GenBank/DDBJ whole genome shotgun (WGS) entry which is preliminary data.</text>
</comment>
<feature type="region of interest" description="Disordered" evidence="1">
    <location>
        <begin position="1"/>
        <end position="47"/>
    </location>
</feature>
<name>A0A2W1NTW6_PAEXE</name>